<proteinExistence type="predicted"/>
<dbReference type="EMBL" id="UGKR01000003">
    <property type="protein sequence ID" value="STS92811.1"/>
    <property type="molecule type" value="Genomic_DNA"/>
</dbReference>
<keyword evidence="1" id="KW-0812">Transmembrane</keyword>
<comment type="caution">
    <text evidence="2">The sequence shown here is derived from an EMBL/GenBank/DDBJ whole genome shotgun (WGS) entry which is preliminary data.</text>
</comment>
<organism evidence="2 3">
    <name type="scientific">Klebsiella variicola</name>
    <dbReference type="NCBI Taxonomy" id="244366"/>
    <lineage>
        <taxon>Bacteria</taxon>
        <taxon>Pseudomonadati</taxon>
        <taxon>Pseudomonadota</taxon>
        <taxon>Gammaproteobacteria</taxon>
        <taxon>Enterobacterales</taxon>
        <taxon>Enterobacteriaceae</taxon>
        <taxon>Klebsiella/Raoultella group</taxon>
        <taxon>Klebsiella</taxon>
        <taxon>Klebsiella pneumoniae complex</taxon>
    </lineage>
</organism>
<name>A0A7H4MR61_KLEVA</name>
<accession>A0A7H4MR61</accession>
<evidence type="ECO:0000313" key="3">
    <source>
        <dbReference type="Proteomes" id="UP000254545"/>
    </source>
</evidence>
<gene>
    <name evidence="2" type="ORF">NCTC9177_06769</name>
</gene>
<feature type="transmembrane region" description="Helical" evidence="1">
    <location>
        <begin position="12"/>
        <end position="37"/>
    </location>
</feature>
<reference evidence="2 3" key="1">
    <citation type="submission" date="2018-06" db="EMBL/GenBank/DDBJ databases">
        <authorList>
            <consortium name="Pathogen Informatics"/>
            <person name="Doyle S."/>
        </authorList>
    </citation>
    <scope>NUCLEOTIDE SEQUENCE [LARGE SCALE GENOMIC DNA]</scope>
    <source>
        <strain evidence="2 3">NCTC9177</strain>
    </source>
</reference>
<evidence type="ECO:0000256" key="1">
    <source>
        <dbReference type="SAM" id="Phobius"/>
    </source>
</evidence>
<keyword evidence="1" id="KW-1133">Transmembrane helix</keyword>
<dbReference type="AlphaFoldDB" id="A0A7H4MR61"/>
<evidence type="ECO:0000313" key="2">
    <source>
        <dbReference type="EMBL" id="STS92811.1"/>
    </source>
</evidence>
<keyword evidence="1" id="KW-0472">Membrane</keyword>
<sequence length="46" mass="5094">MEPISITDNPIFRLVNFLMSFFLNNFVTNLALVLNLVPLSSPGNLG</sequence>
<dbReference type="Proteomes" id="UP000254545">
    <property type="component" value="Unassembled WGS sequence"/>
</dbReference>
<protein>
    <submittedName>
        <fullName evidence="2">Uncharacterized protein</fullName>
    </submittedName>
</protein>